<dbReference type="BioCyc" id="SGLO343509:SGP1_RS16420-MONOMER"/>
<accession>Q2NRX9</accession>
<evidence type="ECO:0000256" key="1">
    <source>
        <dbReference type="SAM" id="MobiDB-lite"/>
    </source>
</evidence>
<keyword evidence="3" id="KW-1185">Reference proteome</keyword>
<dbReference type="AlphaFoldDB" id="Q2NRX9"/>
<gene>
    <name evidence="2" type="ordered locus">SG1821</name>
</gene>
<dbReference type="KEGG" id="sgl:SG1821"/>
<dbReference type="STRING" id="343509.SG1821"/>
<dbReference type="Proteomes" id="UP000001932">
    <property type="component" value="Chromosome"/>
</dbReference>
<sequence>MGRQTKNKVGRPSELAQSLEKAKAYLLGDYEKLGDVVPSIAGLACYLGKSRSRVYEYSEQNAEFKDILEGILALQENRLINKGLQGEFNATIAKLMLTKHGYSDKQELTGKDGGALQVETKPLSSLFHDDDS</sequence>
<dbReference type="OrthoDB" id="6464700at2"/>
<dbReference type="RefSeq" id="WP_011411641.1">
    <property type="nucleotide sequence ID" value="NC_007712.1"/>
</dbReference>
<evidence type="ECO:0000313" key="2">
    <source>
        <dbReference type="EMBL" id="BAE75096.1"/>
    </source>
</evidence>
<dbReference type="Pfam" id="PF16677">
    <property type="entry name" value="GP3_package"/>
    <property type="match status" value="1"/>
</dbReference>
<protein>
    <submittedName>
        <fullName evidence="2">Hypothetical phage protein</fullName>
    </submittedName>
</protein>
<dbReference type="eggNOG" id="ENOG5032T2N">
    <property type="taxonomic scope" value="Bacteria"/>
</dbReference>
<reference evidence="2 3" key="1">
    <citation type="journal article" date="2006" name="Genome Res.">
        <title>Massive genome erosion and functional adaptations provide insights into the symbiotic lifestyle of Sodalis glossinidius in the tsetse host.</title>
        <authorList>
            <person name="Toh H."/>
            <person name="Weiss B.L."/>
            <person name="Perkin S.A.H."/>
            <person name="Yamashita A."/>
            <person name="Oshima K."/>
            <person name="Hattori M."/>
            <person name="Aksoy S."/>
        </authorList>
    </citation>
    <scope>NUCLEOTIDE SEQUENCE [LARGE SCALE GENOMIC DNA]</scope>
    <source>
        <strain evidence="3">morsitans</strain>
    </source>
</reference>
<proteinExistence type="predicted"/>
<feature type="region of interest" description="Disordered" evidence="1">
    <location>
        <begin position="108"/>
        <end position="132"/>
    </location>
</feature>
<dbReference type="EMBL" id="AP008232">
    <property type="protein sequence ID" value="BAE75096.1"/>
    <property type="molecule type" value="Genomic_DNA"/>
</dbReference>
<dbReference type="Gene3D" id="1.10.132.80">
    <property type="match status" value="1"/>
</dbReference>
<name>Q2NRX9_SODGM</name>
<dbReference type="HOGENOM" id="CLU_156603_0_0_6"/>
<dbReference type="InterPro" id="IPR032066">
    <property type="entry name" value="GP3_package"/>
</dbReference>
<evidence type="ECO:0000313" key="3">
    <source>
        <dbReference type="Proteomes" id="UP000001932"/>
    </source>
</evidence>
<organism evidence="2 3">
    <name type="scientific">Sodalis glossinidius (strain morsitans)</name>
    <dbReference type="NCBI Taxonomy" id="343509"/>
    <lineage>
        <taxon>Bacteria</taxon>
        <taxon>Pseudomonadati</taxon>
        <taxon>Pseudomonadota</taxon>
        <taxon>Gammaproteobacteria</taxon>
        <taxon>Enterobacterales</taxon>
        <taxon>Bruguierivoracaceae</taxon>
        <taxon>Sodalis</taxon>
    </lineage>
</organism>